<keyword evidence="6 8" id="KW-1133">Transmembrane helix</keyword>
<reference evidence="10 11" key="1">
    <citation type="submission" date="2024-09" db="EMBL/GenBank/DDBJ databases">
        <authorList>
            <person name="Sun Q."/>
            <person name="Mori K."/>
        </authorList>
    </citation>
    <scope>NUCLEOTIDE SEQUENCE [LARGE SCALE GENOMIC DNA]</scope>
    <source>
        <strain evidence="10 11">NCAIM B.02537</strain>
    </source>
</reference>
<dbReference type="InterPro" id="IPR000620">
    <property type="entry name" value="EamA_dom"/>
</dbReference>
<comment type="similarity">
    <text evidence="2">Belongs to the EamA transporter family.</text>
</comment>
<dbReference type="EMBL" id="JBHLTL010000011">
    <property type="protein sequence ID" value="MFC0590519.1"/>
    <property type="molecule type" value="Genomic_DNA"/>
</dbReference>
<evidence type="ECO:0000313" key="10">
    <source>
        <dbReference type="EMBL" id="MFC0590519.1"/>
    </source>
</evidence>
<feature type="transmembrane region" description="Helical" evidence="8">
    <location>
        <begin position="103"/>
        <end position="125"/>
    </location>
</feature>
<evidence type="ECO:0000259" key="9">
    <source>
        <dbReference type="Pfam" id="PF00892"/>
    </source>
</evidence>
<feature type="transmembrane region" description="Helical" evidence="8">
    <location>
        <begin position="79"/>
        <end position="97"/>
    </location>
</feature>
<dbReference type="InterPro" id="IPR037185">
    <property type="entry name" value="EmrE-like"/>
</dbReference>
<feature type="transmembrane region" description="Helical" evidence="8">
    <location>
        <begin position="182"/>
        <end position="202"/>
    </location>
</feature>
<evidence type="ECO:0000256" key="1">
    <source>
        <dbReference type="ARBA" id="ARBA00004651"/>
    </source>
</evidence>
<comment type="caution">
    <text evidence="10">The sequence shown here is derived from an EMBL/GenBank/DDBJ whole genome shotgun (WGS) entry which is preliminary data.</text>
</comment>
<dbReference type="SUPFAM" id="SSF103481">
    <property type="entry name" value="Multidrug resistance efflux transporter EmrE"/>
    <property type="match status" value="2"/>
</dbReference>
<feature type="domain" description="EamA" evidence="9">
    <location>
        <begin position="12"/>
        <end position="147"/>
    </location>
</feature>
<feature type="transmembrane region" description="Helical" evidence="8">
    <location>
        <begin position="132"/>
        <end position="148"/>
    </location>
</feature>
<name>A0ABV6PL16_9SPHN</name>
<evidence type="ECO:0000313" key="11">
    <source>
        <dbReference type="Proteomes" id="UP001589943"/>
    </source>
</evidence>
<evidence type="ECO:0000256" key="3">
    <source>
        <dbReference type="ARBA" id="ARBA00022448"/>
    </source>
</evidence>
<gene>
    <name evidence="10" type="primary">rarD</name>
    <name evidence="10" type="ORF">ACFFF7_14000</name>
</gene>
<keyword evidence="3" id="KW-0813">Transport</keyword>
<keyword evidence="7 8" id="KW-0472">Membrane</keyword>
<keyword evidence="4" id="KW-1003">Cell membrane</keyword>
<sequence length="303" mass="33012">MHSPLPRTQPGGVPMAIGAYLIWGLLPLYLLFVRAVPALEFVAWRIIWTLPFCLAVFAVRRNWSELRGALADWAILRRLAFSAGLIGVNWVVFTLAVQHDHLFAASLGYYINPLVNVFFGTLFLGEKLNRRQWTAVILAALGVSLLAFGALDMLYISLTLAVSFSAYGLVRKLTPVGPLPGLTIESLLLLLPAMAVTAWYATGPGGSGMAQSPQLSLLVALGGVLTGTPLLLFSGAAKRMDYSMLGMIQFMSPTISFVIGLTVFHEPLRPVQLTCFVVIWTAIALFVWDLLAQRRRLSGKAPA</sequence>
<dbReference type="InterPro" id="IPR050638">
    <property type="entry name" value="AA-Vitamin_Transporters"/>
</dbReference>
<dbReference type="PANTHER" id="PTHR32322">
    <property type="entry name" value="INNER MEMBRANE TRANSPORTER"/>
    <property type="match status" value="1"/>
</dbReference>
<feature type="transmembrane region" description="Helical" evidence="8">
    <location>
        <begin position="245"/>
        <end position="265"/>
    </location>
</feature>
<accession>A0ABV6PL16</accession>
<dbReference type="NCBIfam" id="TIGR00688">
    <property type="entry name" value="rarD"/>
    <property type="match status" value="1"/>
</dbReference>
<feature type="transmembrane region" description="Helical" evidence="8">
    <location>
        <begin position="271"/>
        <end position="291"/>
    </location>
</feature>
<evidence type="ECO:0000256" key="4">
    <source>
        <dbReference type="ARBA" id="ARBA00022475"/>
    </source>
</evidence>
<dbReference type="PANTHER" id="PTHR32322:SF2">
    <property type="entry name" value="EAMA DOMAIN-CONTAINING PROTEIN"/>
    <property type="match status" value="1"/>
</dbReference>
<dbReference type="Proteomes" id="UP001589943">
    <property type="component" value="Unassembled WGS sequence"/>
</dbReference>
<dbReference type="InterPro" id="IPR004626">
    <property type="entry name" value="RarD"/>
</dbReference>
<comment type="subcellular location">
    <subcellularLocation>
        <location evidence="1">Cell membrane</location>
        <topology evidence="1">Multi-pass membrane protein</topology>
    </subcellularLocation>
</comment>
<evidence type="ECO:0000256" key="5">
    <source>
        <dbReference type="ARBA" id="ARBA00022692"/>
    </source>
</evidence>
<proteinExistence type="inferred from homology"/>
<evidence type="ECO:0000256" key="2">
    <source>
        <dbReference type="ARBA" id="ARBA00007362"/>
    </source>
</evidence>
<keyword evidence="11" id="KW-1185">Reference proteome</keyword>
<keyword evidence="5 8" id="KW-0812">Transmembrane</keyword>
<feature type="transmembrane region" description="Helical" evidence="8">
    <location>
        <begin position="12"/>
        <end position="36"/>
    </location>
</feature>
<feature type="transmembrane region" description="Helical" evidence="8">
    <location>
        <begin position="42"/>
        <end position="59"/>
    </location>
</feature>
<evidence type="ECO:0000256" key="7">
    <source>
        <dbReference type="ARBA" id="ARBA00023136"/>
    </source>
</evidence>
<dbReference type="RefSeq" id="WP_379481974.1">
    <property type="nucleotide sequence ID" value="NZ_JBHLTL010000011.1"/>
</dbReference>
<protein>
    <submittedName>
        <fullName evidence="10">EamA family transporter RarD</fullName>
    </submittedName>
</protein>
<organism evidence="10 11">
    <name type="scientific">Novosphingobium aquiterrae</name>
    <dbReference type="NCBI Taxonomy" id="624388"/>
    <lineage>
        <taxon>Bacteria</taxon>
        <taxon>Pseudomonadati</taxon>
        <taxon>Pseudomonadota</taxon>
        <taxon>Alphaproteobacteria</taxon>
        <taxon>Sphingomonadales</taxon>
        <taxon>Sphingomonadaceae</taxon>
        <taxon>Novosphingobium</taxon>
    </lineage>
</organism>
<feature type="transmembrane region" description="Helical" evidence="8">
    <location>
        <begin position="214"/>
        <end position="233"/>
    </location>
</feature>
<evidence type="ECO:0000256" key="6">
    <source>
        <dbReference type="ARBA" id="ARBA00022989"/>
    </source>
</evidence>
<evidence type="ECO:0000256" key="8">
    <source>
        <dbReference type="SAM" id="Phobius"/>
    </source>
</evidence>
<dbReference type="Pfam" id="PF00892">
    <property type="entry name" value="EamA"/>
    <property type="match status" value="1"/>
</dbReference>